<feature type="compositionally biased region" description="Low complexity" evidence="1">
    <location>
        <begin position="1"/>
        <end position="10"/>
    </location>
</feature>
<dbReference type="RefSeq" id="WP_050189089.1">
    <property type="nucleotide sequence ID" value="NZ_KX833210.1"/>
</dbReference>
<dbReference type="AlphaFoldDB" id="A0A1L4BLT4"/>
<feature type="region of interest" description="Disordered" evidence="1">
    <location>
        <begin position="37"/>
        <end position="57"/>
    </location>
</feature>
<feature type="compositionally biased region" description="Low complexity" evidence="1">
    <location>
        <begin position="47"/>
        <end position="57"/>
    </location>
</feature>
<organism evidence="2">
    <name type="scientific">Salmonella typhi</name>
    <dbReference type="NCBI Taxonomy" id="90370"/>
    <lineage>
        <taxon>Bacteria</taxon>
        <taxon>Pseudomonadati</taxon>
        <taxon>Pseudomonadota</taxon>
        <taxon>Gammaproteobacteria</taxon>
        <taxon>Enterobacterales</taxon>
        <taxon>Enterobacteriaceae</taxon>
        <taxon>Salmonella</taxon>
    </lineage>
</organism>
<name>A0A1L4BLT4_SALTI</name>
<reference evidence="2" key="1">
    <citation type="submission" date="2016-09" db="EMBL/GenBank/DDBJ databases">
        <title>Whole genome sequence analysis of Salmonella Typhi isolated in Thailand before and after the introduction of a national immunization program.</title>
        <authorList>
            <person name="Dyson Z.A."/>
            <person name="Thanh D.P."/>
            <person name="Bodhidatta L."/>
            <person name="Mason C.J."/>
            <person name="Rabaa M.A."/>
            <person name="Vinh P.V."/>
            <person name="Thanh T.H."/>
            <person name="Thwaites G.E."/>
            <person name="Baker S."/>
            <person name="Holt K.E."/>
        </authorList>
    </citation>
    <scope>NUCLEOTIDE SEQUENCE</scope>
    <source>
        <strain evidence="2">Salmonella Typhi Ty031 plasmid pTy031_01</strain>
        <plasmid evidence="2">pTy031_01</plasmid>
    </source>
</reference>
<evidence type="ECO:0000313" key="2">
    <source>
        <dbReference type="EMBL" id="API82892.1"/>
    </source>
</evidence>
<accession>A0A1L4BLT4</accession>
<dbReference type="EMBL" id="KX833210">
    <property type="protein sequence ID" value="API82892.1"/>
    <property type="molecule type" value="Genomic_DNA"/>
</dbReference>
<feature type="region of interest" description="Disordered" evidence="1">
    <location>
        <begin position="1"/>
        <end position="23"/>
    </location>
</feature>
<sequence length="220" mass="25153">MNMNNSLDLSSLREELEKQKKERERLITENALAEVKHQAALEEGEGEQSPSSEEAQAVSVDAVPDDVLMGSGSSNKAILWRCARDFFQPNIKLIKQYQFPHVVIEESKDCYVIYSSDVELAVSTLYAHFDYEIAGFGVCKVESDNQEYVEEIIYQGVLRGFSIFPSMLEHEKVEQQKSTLLALKRIKRERDEETGIMKESINTFLMDWLKKSEKGLMLST</sequence>
<proteinExistence type="predicted"/>
<evidence type="ECO:0000256" key="1">
    <source>
        <dbReference type="SAM" id="MobiDB-lite"/>
    </source>
</evidence>
<geneLocation type="plasmid" evidence="2">
    <name>pTy031_01</name>
</geneLocation>
<keyword evidence="2" id="KW-0614">Plasmid</keyword>
<protein>
    <submittedName>
        <fullName evidence="2">Uncharacterized protein</fullName>
    </submittedName>
</protein>
<feature type="compositionally biased region" description="Basic and acidic residues" evidence="1">
    <location>
        <begin position="11"/>
        <end position="23"/>
    </location>
</feature>